<keyword evidence="3" id="KW-1185">Reference proteome</keyword>
<gene>
    <name evidence="2" type="ORF">R5H13_02835</name>
</gene>
<proteinExistence type="predicted"/>
<dbReference type="InterPro" id="IPR010344">
    <property type="entry name" value="YbjH"/>
</dbReference>
<feature type="chain" id="PRO_5046252179" evidence="1">
    <location>
        <begin position="22"/>
        <end position="706"/>
    </location>
</feature>
<dbReference type="RefSeq" id="WP_193522365.1">
    <property type="nucleotide sequence ID" value="NZ_CBCSDF010000019.1"/>
</dbReference>
<name>A0ABZ0MCL6_9GAMM</name>
<keyword evidence="1" id="KW-0732">Signal</keyword>
<evidence type="ECO:0000313" key="3">
    <source>
        <dbReference type="Proteomes" id="UP001304419"/>
    </source>
</evidence>
<dbReference type="Pfam" id="PF06082">
    <property type="entry name" value="YjbH"/>
    <property type="match status" value="1"/>
</dbReference>
<protein>
    <submittedName>
        <fullName evidence="2">YjbH domain-containing protein</fullName>
    </submittedName>
</protein>
<dbReference type="EMBL" id="CP137578">
    <property type="protein sequence ID" value="WOX29225.1"/>
    <property type="molecule type" value="Genomic_DNA"/>
</dbReference>
<accession>A0ABZ0MCL6</accession>
<organism evidence="2 3">
    <name type="scientific">Pseudoalteromonas maricaloris</name>
    <dbReference type="NCBI Taxonomy" id="184924"/>
    <lineage>
        <taxon>Bacteria</taxon>
        <taxon>Pseudomonadati</taxon>
        <taxon>Pseudomonadota</taxon>
        <taxon>Gammaproteobacteria</taxon>
        <taxon>Alteromonadales</taxon>
        <taxon>Pseudoalteromonadaceae</taxon>
        <taxon>Pseudoalteromonas</taxon>
    </lineage>
</organism>
<reference evidence="2 3" key="1">
    <citation type="submission" date="2023-10" db="EMBL/GenBank/DDBJ databases">
        <title>To unveil natural product biosynthetic capacity in Pseudoalteromonas.</title>
        <authorList>
            <person name="Wang J."/>
        </authorList>
    </citation>
    <scope>NUCLEOTIDE SEQUENCE [LARGE SCALE GENOMIC DNA]</scope>
    <source>
        <strain evidence="2 3">DSM 15914</strain>
    </source>
</reference>
<evidence type="ECO:0000256" key="1">
    <source>
        <dbReference type="SAM" id="SignalP"/>
    </source>
</evidence>
<evidence type="ECO:0000313" key="2">
    <source>
        <dbReference type="EMBL" id="WOX29225.1"/>
    </source>
</evidence>
<dbReference type="Proteomes" id="UP001304419">
    <property type="component" value="Chromosome 1"/>
</dbReference>
<sequence length="706" mass="79549">MSKINTILAGSIALASIPVLADTQINNYTAFAGYTGIFNTPTAEVLKKGSIDIGYNNNLDLRGERYVDGHNYIFAAGLFDGLEVSGQIAASSMHDNLFNAEIKAEKQTRDLSFNLKYQLPFVPKEWFNLAIGGKDLGGAANKYETYYLAGSREWNDFRFSAGFAVSDRATGQMDGAFAGIEWQPLNWFSLQVEHDADAVNAGLRLTVPKEWIYDVGTLTLTSKFYSNTDHAEKDTFWGVNFSMPLFEQAKLNDPTEAAPAPILDNHKKREAAFEAHYQQQRELAQKPLEVAKQEVTERDEYRKSLTLQTRELKNALIDDGLEAISVGFNRDPHIVVSFENYVFNRNDIDAIGLVLGRIAEHIDEPEAKYTIQLLNRGIPMLSVRGDIDNYREFINTSSTPDMDIRRGEMDPIGSVSWVGMPKANSPYFRPRVTIGPSLDSHFATDIGVYDFSLAIKADVDVPMWYGGGISVSAETEVAKTDDYETGKAFGRFAKDSGVTQATIYQTLDLPYGIYNQTHIGFFKEFNDYTGIKNETTWLSENGRHQLNAEIGYLEYDDYDLDRDYQTLSYRYNWVEQDVSFHATAGRFFYEDSGVKLETRFWFGDSYISVFAQDTDVQVAGIAFSIPLTPRKDMAPIRYGQIKGNEAWRHEVSTRIGESTNALVIGRGHSINTPVNLDKTFLNQGRLSSSYIYSNLARLREAYLTYR</sequence>
<feature type="signal peptide" evidence="1">
    <location>
        <begin position="1"/>
        <end position="21"/>
    </location>
</feature>